<keyword evidence="2" id="KW-1185">Reference proteome</keyword>
<accession>A0A0M0JZQ4</accession>
<sequence>MRFAFVGGLDVPDWLLSQMFVLSKMSVVKFKVLCKQVLMQASGAPVDEQKFAKLLSDGKLESHEVKGAVAALHFIFLSSARYDVAEETLGEELQQLGLPKEHTEALVIALRDGRAPLRQHLADASLRLSKLESLRWRVSEDVGSARAHAADLQLTVRAPAALGTSVAPPERLLKMRLSADTLSLLHAELLKARELVPAPK</sequence>
<name>A0A0M0JZQ4_9EUKA</name>
<dbReference type="PANTHER" id="PTHR16231:SF4">
    <property type="entry name" value="COMM DOMAIN-CONTAINING PROTEIN 4"/>
    <property type="match status" value="1"/>
</dbReference>
<comment type="caution">
    <text evidence="1">The sequence shown here is derived from an EMBL/GenBank/DDBJ whole genome shotgun (WGS) entry which is preliminary data.</text>
</comment>
<dbReference type="AlphaFoldDB" id="A0A0M0JZQ4"/>
<reference evidence="2" key="1">
    <citation type="journal article" date="2015" name="PLoS Genet.">
        <title>Genome Sequence and Transcriptome Analyses of Chrysochromulina tobin: Metabolic Tools for Enhanced Algal Fitness in the Prominent Order Prymnesiales (Haptophyceae).</title>
        <authorList>
            <person name="Hovde B.T."/>
            <person name="Deodato C.R."/>
            <person name="Hunsperger H.M."/>
            <person name="Ryken S.A."/>
            <person name="Yost W."/>
            <person name="Jha R.K."/>
            <person name="Patterson J."/>
            <person name="Monnat R.J. Jr."/>
            <person name="Barlow S.B."/>
            <person name="Starkenburg S.R."/>
            <person name="Cattolico R.A."/>
        </authorList>
    </citation>
    <scope>NUCLEOTIDE SEQUENCE</scope>
    <source>
        <strain evidence="2">CCMP291</strain>
    </source>
</reference>
<dbReference type="PANTHER" id="PTHR16231">
    <property type="entry name" value="COMM DOMAIN-CONTAINING PROTEIN 4-8 FAMILY MEMBER"/>
    <property type="match status" value="1"/>
</dbReference>
<proteinExistence type="predicted"/>
<dbReference type="InterPro" id="IPR047155">
    <property type="entry name" value="COMMD4/6/7/8"/>
</dbReference>
<dbReference type="Pfam" id="PF21672">
    <property type="entry name" value="COMM_HN"/>
    <property type="match status" value="1"/>
</dbReference>
<dbReference type="Proteomes" id="UP000037460">
    <property type="component" value="Unassembled WGS sequence"/>
</dbReference>
<evidence type="ECO:0000313" key="1">
    <source>
        <dbReference type="EMBL" id="KOO32034.1"/>
    </source>
</evidence>
<gene>
    <name evidence="1" type="ORF">Ctob_009090</name>
</gene>
<dbReference type="OrthoDB" id="284322at2759"/>
<protein>
    <submittedName>
        <fullName evidence="1">Comm domain-containing protein 4</fullName>
    </submittedName>
</protein>
<organism evidence="1 2">
    <name type="scientific">Chrysochromulina tobinii</name>
    <dbReference type="NCBI Taxonomy" id="1460289"/>
    <lineage>
        <taxon>Eukaryota</taxon>
        <taxon>Haptista</taxon>
        <taxon>Haptophyta</taxon>
        <taxon>Prymnesiophyceae</taxon>
        <taxon>Prymnesiales</taxon>
        <taxon>Chrysochromulinaceae</taxon>
        <taxon>Chrysochromulina</taxon>
    </lineage>
</organism>
<evidence type="ECO:0000313" key="2">
    <source>
        <dbReference type="Proteomes" id="UP000037460"/>
    </source>
</evidence>
<dbReference type="EMBL" id="JWZX01001862">
    <property type="protein sequence ID" value="KOO32034.1"/>
    <property type="molecule type" value="Genomic_DNA"/>
</dbReference>